<dbReference type="AlphaFoldDB" id="A0A1Y6K2V5"/>
<name>A0A1Y6K2V5_9CHLR</name>
<reference evidence="2" key="1">
    <citation type="submission" date="2017-05" db="EMBL/GenBank/DDBJ databases">
        <authorList>
            <person name="Kirkegaard R."/>
            <person name="Mcilroy J S."/>
        </authorList>
    </citation>
    <scope>NUCLEOTIDE SEQUENCE [LARGE SCALE GENOMIC DNA]</scope>
</reference>
<dbReference type="EMBL" id="LT859958">
    <property type="protein sequence ID" value="SMX53991.1"/>
    <property type="molecule type" value="Genomic_DNA"/>
</dbReference>
<keyword evidence="2" id="KW-1185">Reference proteome</keyword>
<evidence type="ECO:0000313" key="2">
    <source>
        <dbReference type="Proteomes" id="UP000195514"/>
    </source>
</evidence>
<sequence length="145" mass="16324">MTHSVSVRLDEYMYIEGMGHQEDGHPHLEEILEETEADPVMQVVLFGDHDDQLVTKYEGDDDACNRDDHRLGERSDHAEDIAVPALWSLIDLFGDCAVFSLTSTNMVVRLLSISPMKNSRIACSILSKRPCIGIIRRDQPGERSV</sequence>
<evidence type="ECO:0000313" key="1">
    <source>
        <dbReference type="EMBL" id="SMX53991.1"/>
    </source>
</evidence>
<dbReference type="Proteomes" id="UP000195514">
    <property type="component" value="Chromosome I"/>
</dbReference>
<protein>
    <submittedName>
        <fullName evidence="1">Uncharacterized protein</fullName>
    </submittedName>
</protein>
<dbReference type="KEGG" id="abat:CFX1CAM_0926"/>
<proteinExistence type="predicted"/>
<gene>
    <name evidence="1" type="ORF">CFX1CAM_0926</name>
</gene>
<accession>A0A1Y6K2V5</accession>
<organism evidence="1 2">
    <name type="scientific">Candidatus Brevifilum fermentans</name>
    <dbReference type="NCBI Taxonomy" id="1986204"/>
    <lineage>
        <taxon>Bacteria</taxon>
        <taxon>Bacillati</taxon>
        <taxon>Chloroflexota</taxon>
        <taxon>Anaerolineae</taxon>
        <taxon>Anaerolineales</taxon>
        <taxon>Anaerolineaceae</taxon>
        <taxon>Candidatus Brevifilum</taxon>
    </lineage>
</organism>